<proteinExistence type="predicted"/>
<dbReference type="AlphaFoldDB" id="A0A382BWN4"/>
<dbReference type="GO" id="GO:0009100">
    <property type="term" value="P:glycoprotein metabolic process"/>
    <property type="evidence" value="ECO:0007669"/>
    <property type="project" value="UniProtKB-ARBA"/>
</dbReference>
<organism evidence="2">
    <name type="scientific">marine metagenome</name>
    <dbReference type="NCBI Taxonomy" id="408172"/>
    <lineage>
        <taxon>unclassified sequences</taxon>
        <taxon>metagenomes</taxon>
        <taxon>ecological metagenomes</taxon>
    </lineage>
</organism>
<evidence type="ECO:0000313" key="2">
    <source>
        <dbReference type="EMBL" id="SVB18029.1"/>
    </source>
</evidence>
<feature type="domain" description="LicD/FKTN/FKRP nucleotidyltransferase" evidence="1">
    <location>
        <begin position="41"/>
        <end position="69"/>
    </location>
</feature>
<sequence length="309" mass="34723">MVTSIEAGDAAYEKTIISPTPLDPVIAAERLKEVKRIFDDQGIVFWLGSGTCLGCIRENRFIPWDDEMDTASVIGMNGLDEKTVYRIANVFNENGFYSRIRNNPRYMSVAFVKDGIRTDWTCHHIIDGGAIEFPGVKLPLDIFTQPMEVEFIGQKFRVPNPPEEYLSLKYGPEWRTPKGPGFESDVVMKIGSSDNLSRWGKLQRVLSMGLFPRATSTVKIFDRDGDPVGGAEVIVAGLGRSKTDKYGVAKFYVPNEAYYAMVIYYEGHQEVLYEELLAPFTNYTYSPGPIVTAEQHYKVGVRAMALARE</sequence>
<name>A0A382BWN4_9ZZZZ</name>
<protein>
    <recommendedName>
        <fullName evidence="1">LicD/FKTN/FKRP nucleotidyltransferase domain-containing protein</fullName>
    </recommendedName>
</protein>
<reference evidence="2" key="1">
    <citation type="submission" date="2018-05" db="EMBL/GenBank/DDBJ databases">
        <authorList>
            <person name="Lanie J.A."/>
            <person name="Ng W.-L."/>
            <person name="Kazmierczak K.M."/>
            <person name="Andrzejewski T.M."/>
            <person name="Davidsen T.M."/>
            <person name="Wayne K.J."/>
            <person name="Tettelin H."/>
            <person name="Glass J.I."/>
            <person name="Rusch D."/>
            <person name="Podicherti R."/>
            <person name="Tsui H.-C.T."/>
            <person name="Winkler M.E."/>
        </authorList>
    </citation>
    <scope>NUCLEOTIDE SEQUENCE</scope>
</reference>
<dbReference type="PANTHER" id="PTHR43404:SF2">
    <property type="entry name" value="LIPOPOLYSACCHARIDE CHOLINEPHOSPHOTRANSFERASE LICD"/>
    <property type="match status" value="1"/>
</dbReference>
<dbReference type="InterPro" id="IPR052942">
    <property type="entry name" value="LPS_cholinephosphotransferase"/>
</dbReference>
<gene>
    <name evidence="2" type="ORF">METZ01_LOCUS170883</name>
</gene>
<dbReference type="PANTHER" id="PTHR43404">
    <property type="entry name" value="LIPOPOLYSACCHARIDE CHOLINEPHOSPHOTRANSFERASE LICD"/>
    <property type="match status" value="1"/>
</dbReference>
<evidence type="ECO:0000259" key="1">
    <source>
        <dbReference type="Pfam" id="PF04991"/>
    </source>
</evidence>
<accession>A0A382BWN4</accession>
<dbReference type="EMBL" id="UINC01031647">
    <property type="protein sequence ID" value="SVB18029.1"/>
    <property type="molecule type" value="Genomic_DNA"/>
</dbReference>
<dbReference type="Pfam" id="PF04991">
    <property type="entry name" value="LicD"/>
    <property type="match status" value="1"/>
</dbReference>
<dbReference type="InterPro" id="IPR007074">
    <property type="entry name" value="LicD/FKTN/FKRP_NTP_transf"/>
</dbReference>